<dbReference type="Proteomes" id="UP000253594">
    <property type="component" value="Unassembled WGS sequence"/>
</dbReference>
<dbReference type="EMBL" id="QORE01002672">
    <property type="protein sequence ID" value="RCI69836.1"/>
    <property type="molecule type" value="Genomic_DNA"/>
</dbReference>
<sequence length="103" mass="11655">MSGYRLRQQSFIRLQAQLNLTGKFHLTLEDAKAQAVIYGSITTERTDTSVRIDLRMGDQHHSLTLPSRSRNNATTVAQWLEGIANGLIETAEFKPTRRWRAAA</sequence>
<gene>
    <name evidence="1" type="ORF">DT376_37820</name>
</gene>
<organism evidence="1 2">
    <name type="scientific">Pseudomonas aeruginosa</name>
    <dbReference type="NCBI Taxonomy" id="287"/>
    <lineage>
        <taxon>Bacteria</taxon>
        <taxon>Pseudomonadati</taxon>
        <taxon>Pseudomonadota</taxon>
        <taxon>Gammaproteobacteria</taxon>
        <taxon>Pseudomonadales</taxon>
        <taxon>Pseudomonadaceae</taxon>
        <taxon>Pseudomonas</taxon>
    </lineage>
</organism>
<evidence type="ECO:0000313" key="2">
    <source>
        <dbReference type="Proteomes" id="UP000253594"/>
    </source>
</evidence>
<name>A0A0V2IFW5_PSEAI</name>
<dbReference type="RefSeq" id="WP_033949270.1">
    <property type="nucleotide sequence ID" value="NZ_CAADMK010000338.1"/>
</dbReference>
<evidence type="ECO:0000313" key="1">
    <source>
        <dbReference type="EMBL" id="RCI69836.1"/>
    </source>
</evidence>
<proteinExistence type="predicted"/>
<comment type="caution">
    <text evidence="1">The sequence shown here is derived from an EMBL/GenBank/DDBJ whole genome shotgun (WGS) entry which is preliminary data.</text>
</comment>
<accession>A0A0V2IFW5</accession>
<protein>
    <submittedName>
        <fullName evidence="1">Uncharacterized protein</fullName>
    </submittedName>
</protein>
<dbReference type="AlphaFoldDB" id="A0A0V2IFW5"/>
<reference evidence="1 2" key="1">
    <citation type="submission" date="2018-07" db="EMBL/GenBank/DDBJ databases">
        <title>Mechanisms of high-level aminoglycoside resistance among Gram-negative pathogens in Brazil.</title>
        <authorList>
            <person name="Ballaben A.S."/>
            <person name="Darini A.L.C."/>
            <person name="Doi Y."/>
        </authorList>
    </citation>
    <scope>NUCLEOTIDE SEQUENCE [LARGE SCALE GENOMIC DNA]</scope>
    <source>
        <strain evidence="1 2">B2-305</strain>
    </source>
</reference>